<feature type="transmembrane region" description="Helical" evidence="1">
    <location>
        <begin position="43"/>
        <end position="60"/>
    </location>
</feature>
<feature type="transmembrane region" description="Helical" evidence="1">
    <location>
        <begin position="12"/>
        <end position="37"/>
    </location>
</feature>
<evidence type="ECO:0000313" key="2">
    <source>
        <dbReference type="EMBL" id="AOY87022.1"/>
    </source>
</evidence>
<keyword evidence="1" id="KW-1133">Transmembrane helix</keyword>
<gene>
    <name evidence="2" type="ORF">BKP64_01850</name>
</gene>
<keyword evidence="3" id="KW-1185">Reference proteome</keyword>
<proteinExistence type="predicted"/>
<dbReference type="STRING" id="1874317.BKP64_01850"/>
<evidence type="ECO:0000256" key="1">
    <source>
        <dbReference type="SAM" id="Phobius"/>
    </source>
</evidence>
<protein>
    <recommendedName>
        <fullName evidence="4">Holin</fullName>
    </recommendedName>
</protein>
<dbReference type="RefSeq" id="WP_070965242.1">
    <property type="nucleotide sequence ID" value="NZ_CP017715.1"/>
</dbReference>
<dbReference type="Proteomes" id="UP000177445">
    <property type="component" value="Chromosome"/>
</dbReference>
<evidence type="ECO:0008006" key="4">
    <source>
        <dbReference type="Google" id="ProtNLM"/>
    </source>
</evidence>
<sequence>MKPNLKACGQAMVTAMVNAVLAVALMLLVEFAISGTFQVPEPYIWAGLLIGLVIFAGQFWRQRHICNGCRSPSEPNEPSH</sequence>
<keyword evidence="1" id="KW-0812">Transmembrane</keyword>
<reference evidence="2 3" key="1">
    <citation type="submission" date="2016-10" db="EMBL/GenBank/DDBJ databases">
        <title>Marinobacter salinus sp. nov., a moderately halophilic bacterium isolated from a tidal flat environment.</title>
        <authorList>
            <person name="Park S.-J."/>
        </authorList>
    </citation>
    <scope>NUCLEOTIDE SEQUENCE [LARGE SCALE GENOMIC DNA]</scope>
    <source>
        <strain evidence="2 3">Hb8</strain>
    </source>
</reference>
<organism evidence="2 3">
    <name type="scientific">Marinobacter salinus</name>
    <dbReference type="NCBI Taxonomy" id="1874317"/>
    <lineage>
        <taxon>Bacteria</taxon>
        <taxon>Pseudomonadati</taxon>
        <taxon>Pseudomonadota</taxon>
        <taxon>Gammaproteobacteria</taxon>
        <taxon>Pseudomonadales</taxon>
        <taxon>Marinobacteraceae</taxon>
        <taxon>Marinobacter</taxon>
    </lineage>
</organism>
<accession>A0A1D9GHA3</accession>
<dbReference type="KEGG" id="msq:BKP64_01850"/>
<dbReference type="InterPro" id="IPR013424">
    <property type="entry name" value="Ice-binding_C"/>
</dbReference>
<keyword evidence="1" id="KW-0472">Membrane</keyword>
<dbReference type="OrthoDB" id="6371335at2"/>
<dbReference type="NCBIfam" id="TIGR02595">
    <property type="entry name" value="PEP_CTERM"/>
    <property type="match status" value="1"/>
</dbReference>
<dbReference type="EMBL" id="CP017715">
    <property type="protein sequence ID" value="AOY87022.1"/>
    <property type="molecule type" value="Genomic_DNA"/>
</dbReference>
<name>A0A1D9GHA3_9GAMM</name>
<dbReference type="AlphaFoldDB" id="A0A1D9GHA3"/>
<evidence type="ECO:0000313" key="3">
    <source>
        <dbReference type="Proteomes" id="UP000177445"/>
    </source>
</evidence>